<evidence type="ECO:0000313" key="1">
    <source>
        <dbReference type="EMBL" id="KPU44465.1"/>
    </source>
</evidence>
<comment type="caution">
    <text evidence="1">The sequence shown here is derived from an EMBL/GenBank/DDBJ whole genome shotgun (WGS) entry which is preliminary data.</text>
</comment>
<dbReference type="Proteomes" id="UP000050326">
    <property type="component" value="Unassembled WGS sequence"/>
</dbReference>
<sequence>MSIKELQQERNQLFSDIFNNIIPKRMPVSFSISPRIIAEYAKLDILEVQFNYGLLDSVADEVSQLIYSDTCPIMPVSLASRIAGGYQAIDSQSFQMGSNGFMQHPEVVGMEESEYPELIADPYACILEKVLPRQHKALSLEDPIKRSLSISAVQAENNRQLGNTVPIMNRLIEKYGYYKGAPPGSGGFTAAPYDFLSDQLRSFSGISMDIRRRRSEIIEACEALLPLMYQLGLPAKPSPEGAVGMPLHMPTFMREKDFVEVWWPTYLKLVQQYAARGIRTSPFLEDNWMRYLDIIRELPAGTVMMFEYGDPKLIKEKLGDKFIIKGLFPLDLLKRGTKQQVLDKAKEICDIMLPGGGYIFSFDKGPLMLSDINLENYRALTEFLRDYAVYDNAGESYGKKLNSENYEIDPNFGKFESKYLTNWNEYKAKYPMTPDSMKDHLYKYDMDSLRFYLNLLV</sequence>
<gene>
    <name evidence="1" type="ORF">OXPF_19590</name>
</gene>
<organism evidence="1 2">
    <name type="scientific">Oxobacter pfennigii</name>
    <dbReference type="NCBI Taxonomy" id="36849"/>
    <lineage>
        <taxon>Bacteria</taxon>
        <taxon>Bacillati</taxon>
        <taxon>Bacillota</taxon>
        <taxon>Clostridia</taxon>
        <taxon>Eubacteriales</taxon>
        <taxon>Clostridiaceae</taxon>
        <taxon>Oxobacter</taxon>
    </lineage>
</organism>
<reference evidence="1 2" key="1">
    <citation type="submission" date="2015-09" db="EMBL/GenBank/DDBJ databases">
        <title>Genome sequence of Oxobacter pfennigii DSM 3222.</title>
        <authorList>
            <person name="Poehlein A."/>
            <person name="Bengelsdorf F.R."/>
            <person name="Schiel-Bengelsdorf B."/>
            <person name="Duerre P."/>
            <person name="Daniel R."/>
        </authorList>
    </citation>
    <scope>NUCLEOTIDE SEQUENCE [LARGE SCALE GENOMIC DNA]</scope>
    <source>
        <strain evidence="1 2">DSM 3222</strain>
    </source>
</reference>
<dbReference type="SUPFAM" id="SSF51726">
    <property type="entry name" value="UROD/MetE-like"/>
    <property type="match status" value="1"/>
</dbReference>
<evidence type="ECO:0000313" key="2">
    <source>
        <dbReference type="Proteomes" id="UP000050326"/>
    </source>
</evidence>
<dbReference type="RefSeq" id="WP_054875013.1">
    <property type="nucleotide sequence ID" value="NZ_LKET01000030.1"/>
</dbReference>
<protein>
    <submittedName>
        <fullName evidence="1">Uroporphyrinogen decarboxylase (URO-D)</fullName>
    </submittedName>
</protein>
<keyword evidence="2" id="KW-1185">Reference proteome</keyword>
<accession>A0A0P8W8X7</accession>
<dbReference type="EMBL" id="LKET01000030">
    <property type="protein sequence ID" value="KPU44465.1"/>
    <property type="molecule type" value="Genomic_DNA"/>
</dbReference>
<dbReference type="Gene3D" id="3.20.20.210">
    <property type="match status" value="1"/>
</dbReference>
<dbReference type="OrthoDB" id="1949511at2"/>
<dbReference type="AlphaFoldDB" id="A0A0P8W8X7"/>
<dbReference type="STRING" id="36849.OXPF_19590"/>
<dbReference type="InterPro" id="IPR038071">
    <property type="entry name" value="UROD/MetE-like_sf"/>
</dbReference>
<name>A0A0P8W8X7_9CLOT</name>
<dbReference type="PATRIC" id="fig|36849.3.peg.2067"/>
<proteinExistence type="predicted"/>